<dbReference type="Gene3D" id="3.40.50.300">
    <property type="entry name" value="P-loop containing nucleotide triphosphate hydrolases"/>
    <property type="match status" value="2"/>
</dbReference>
<dbReference type="Proteomes" id="UP000823928">
    <property type="component" value="Unassembled WGS sequence"/>
</dbReference>
<reference evidence="6" key="2">
    <citation type="journal article" date="2021" name="PeerJ">
        <title>Extensive microbial diversity within the chicken gut microbiome revealed by metagenomics and culture.</title>
        <authorList>
            <person name="Gilroy R."/>
            <person name="Ravi A."/>
            <person name="Getino M."/>
            <person name="Pursley I."/>
            <person name="Horton D.L."/>
            <person name="Alikhan N.F."/>
            <person name="Baker D."/>
            <person name="Gharbi K."/>
            <person name="Hall N."/>
            <person name="Watson M."/>
            <person name="Adriaenssens E.M."/>
            <person name="Foster-Nyarko E."/>
            <person name="Jarju S."/>
            <person name="Secka A."/>
            <person name="Antonio M."/>
            <person name="Oren A."/>
            <person name="Chaudhuri R.R."/>
            <person name="La Ragione R."/>
            <person name="Hildebrand F."/>
            <person name="Pallen M.J."/>
        </authorList>
    </citation>
    <scope>NUCLEOTIDE SEQUENCE</scope>
    <source>
        <strain evidence="6">6276</strain>
    </source>
</reference>
<keyword evidence="4" id="KW-0175">Coiled coil</keyword>
<dbReference type="CDD" id="cd03221">
    <property type="entry name" value="ABCF_EF-3"/>
    <property type="match status" value="2"/>
</dbReference>
<reference evidence="6" key="1">
    <citation type="submission" date="2020-10" db="EMBL/GenBank/DDBJ databases">
        <authorList>
            <person name="Gilroy R."/>
        </authorList>
    </citation>
    <scope>NUCLEOTIDE SEQUENCE</scope>
    <source>
        <strain evidence="6">6276</strain>
    </source>
</reference>
<evidence type="ECO:0000256" key="1">
    <source>
        <dbReference type="ARBA" id="ARBA00022737"/>
    </source>
</evidence>
<dbReference type="GO" id="GO:0016887">
    <property type="term" value="F:ATP hydrolysis activity"/>
    <property type="evidence" value="ECO:0007669"/>
    <property type="project" value="InterPro"/>
</dbReference>
<feature type="coiled-coil region" evidence="4">
    <location>
        <begin position="248"/>
        <end position="275"/>
    </location>
</feature>
<gene>
    <name evidence="6" type="ORF">IAC10_05710</name>
</gene>
<name>A0A9D1JND5_9BACT</name>
<sequence>MITTNKLTVRFGSQTLFENVSIKFVPGNCYGVIGANGAGKSTLLRVISGELEPTSGEVSISKGQRIAVLKQNHFEFDEYSVIDTVIMGHKKLYDIMKERDALYAKPDFSDEDGIKAAHLEEEFAELDGWQAESMAASLLSELGISDELHYSQMKDLAGSEKVRVLLAQALFGNPDILLLDEPTNHLDINTITWLEEFLIDFPNLVIVVSHDRKFLDRVCTHMADIDYKNIQLYTGNYSFWSEASQLIKKQKEEQNKKTEEKMEELKAFIARFSANASKAKQATSRKNMLDKLSLEEIKPSSRQYPRIRFNYQKIPGKDVLTVDKLTKSVDGELLFKNFSFEVYQGEKIAFIAKDPLIISTLFDILAGKVQPDSGEVKWGVTATVSYFPKDNNFYFESDKTIMQWLAQYSPDQHVNFLRGYLGRMLFSGDDADKKVNVLSGGEKVRCILAKMMIEESNVMIFDEPTNHLDLESITALNNSIIDYTGTVLFTSQDYQFIQTVADRIIEISPNGYINSRSKYEDYLANPDIIKRRNDLYRMAVKKQG</sequence>
<dbReference type="FunFam" id="3.40.50.300:FF:000011">
    <property type="entry name" value="Putative ABC transporter ATP-binding component"/>
    <property type="match status" value="1"/>
</dbReference>
<dbReference type="InterPro" id="IPR027417">
    <property type="entry name" value="P-loop_NTPase"/>
</dbReference>
<evidence type="ECO:0000259" key="5">
    <source>
        <dbReference type="PROSITE" id="PS50893"/>
    </source>
</evidence>
<evidence type="ECO:0000313" key="7">
    <source>
        <dbReference type="Proteomes" id="UP000823928"/>
    </source>
</evidence>
<dbReference type="SUPFAM" id="SSF52540">
    <property type="entry name" value="P-loop containing nucleoside triphosphate hydrolases"/>
    <property type="match status" value="2"/>
</dbReference>
<feature type="domain" description="ABC transporter" evidence="5">
    <location>
        <begin position="320"/>
        <end position="535"/>
    </location>
</feature>
<dbReference type="InterPro" id="IPR032781">
    <property type="entry name" value="ABC_tran_Xtn"/>
</dbReference>
<accession>A0A9D1JND5</accession>
<evidence type="ECO:0000256" key="4">
    <source>
        <dbReference type="SAM" id="Coils"/>
    </source>
</evidence>
<protein>
    <submittedName>
        <fullName evidence="6">ATP-binding cassette domain-containing protein</fullName>
    </submittedName>
</protein>
<organism evidence="6 7">
    <name type="scientific">Candidatus Scatousia excrementigallinarum</name>
    <dbReference type="NCBI Taxonomy" id="2840935"/>
    <lineage>
        <taxon>Bacteria</taxon>
        <taxon>Candidatus Scatousia</taxon>
    </lineage>
</organism>
<dbReference type="SMART" id="SM00382">
    <property type="entry name" value="AAA"/>
    <property type="match status" value="2"/>
</dbReference>
<dbReference type="AlphaFoldDB" id="A0A9D1JND5"/>
<evidence type="ECO:0000256" key="2">
    <source>
        <dbReference type="ARBA" id="ARBA00022741"/>
    </source>
</evidence>
<dbReference type="Pfam" id="PF00005">
    <property type="entry name" value="ABC_tran"/>
    <property type="match status" value="2"/>
</dbReference>
<dbReference type="EMBL" id="DVIU01000117">
    <property type="protein sequence ID" value="HIS36110.1"/>
    <property type="molecule type" value="Genomic_DNA"/>
</dbReference>
<evidence type="ECO:0000313" key="6">
    <source>
        <dbReference type="EMBL" id="HIS36110.1"/>
    </source>
</evidence>
<keyword evidence="3 6" id="KW-0067">ATP-binding</keyword>
<keyword evidence="2" id="KW-0547">Nucleotide-binding</keyword>
<evidence type="ECO:0000256" key="3">
    <source>
        <dbReference type="ARBA" id="ARBA00022840"/>
    </source>
</evidence>
<dbReference type="InterPro" id="IPR051309">
    <property type="entry name" value="ABCF_ATPase"/>
</dbReference>
<dbReference type="InterPro" id="IPR003439">
    <property type="entry name" value="ABC_transporter-like_ATP-bd"/>
</dbReference>
<dbReference type="InterPro" id="IPR003593">
    <property type="entry name" value="AAA+_ATPase"/>
</dbReference>
<dbReference type="GO" id="GO:0005524">
    <property type="term" value="F:ATP binding"/>
    <property type="evidence" value="ECO:0007669"/>
    <property type="project" value="UniProtKB-KW"/>
</dbReference>
<keyword evidence="1" id="KW-0677">Repeat</keyword>
<dbReference type="Pfam" id="PF12848">
    <property type="entry name" value="ABC_tran_Xtn"/>
    <property type="match status" value="1"/>
</dbReference>
<proteinExistence type="predicted"/>
<comment type="caution">
    <text evidence="6">The sequence shown here is derived from an EMBL/GenBank/DDBJ whole genome shotgun (WGS) entry which is preliminary data.</text>
</comment>
<feature type="domain" description="ABC transporter" evidence="5">
    <location>
        <begin position="2"/>
        <end position="259"/>
    </location>
</feature>
<dbReference type="PANTHER" id="PTHR42855:SF2">
    <property type="entry name" value="DRUG RESISTANCE ABC TRANSPORTER,ATP-BINDING PROTEIN"/>
    <property type="match status" value="1"/>
</dbReference>
<dbReference type="PROSITE" id="PS50893">
    <property type="entry name" value="ABC_TRANSPORTER_2"/>
    <property type="match status" value="2"/>
</dbReference>
<dbReference type="FunFam" id="3.40.50.300:FF:000070">
    <property type="entry name" value="Putative ABC transporter ATP-binding component"/>
    <property type="match status" value="1"/>
</dbReference>
<dbReference type="PANTHER" id="PTHR42855">
    <property type="entry name" value="ABC TRANSPORTER ATP-BINDING SUBUNIT"/>
    <property type="match status" value="1"/>
</dbReference>